<dbReference type="SUPFAM" id="SSF50494">
    <property type="entry name" value="Trypsin-like serine proteases"/>
    <property type="match status" value="1"/>
</dbReference>
<dbReference type="SMART" id="SM00020">
    <property type="entry name" value="Tryp_SPc"/>
    <property type="match status" value="1"/>
</dbReference>
<reference evidence="4" key="1">
    <citation type="submission" date="2024-05" db="EMBL/GenBank/DDBJ databases">
        <title>Genome Sequences of Four Agar- Degrading Marine Bacteria.</title>
        <authorList>
            <person name="Phillips E.K."/>
            <person name="Shaffer J.C."/>
            <person name="Henson M.W."/>
            <person name="Temperton B."/>
            <person name="Thrash C.J."/>
            <person name="Martin M.O."/>
        </authorList>
    </citation>
    <scope>NUCLEOTIDE SEQUENCE</scope>
    <source>
        <strain evidence="4">EKP203</strain>
    </source>
</reference>
<protein>
    <submittedName>
        <fullName evidence="4">Trypsin-like serine protease</fullName>
        <ecNumber evidence="4">3.4.21.-</ecNumber>
    </submittedName>
</protein>
<evidence type="ECO:0000313" key="5">
    <source>
        <dbReference type="Proteomes" id="UP001169719"/>
    </source>
</evidence>
<dbReference type="Gene3D" id="2.40.10.10">
    <property type="entry name" value="Trypsin-like serine proteases"/>
    <property type="match status" value="1"/>
</dbReference>
<dbReference type="NCBIfam" id="TIGR03501">
    <property type="entry name" value="GlyGly_CTERM"/>
    <property type="match status" value="1"/>
</dbReference>
<dbReference type="GO" id="GO:0016787">
    <property type="term" value="F:hydrolase activity"/>
    <property type="evidence" value="ECO:0007669"/>
    <property type="project" value="UniProtKB-KW"/>
</dbReference>
<keyword evidence="1" id="KW-1015">Disulfide bond</keyword>
<dbReference type="PROSITE" id="PS50240">
    <property type="entry name" value="TRYPSIN_DOM"/>
    <property type="match status" value="1"/>
</dbReference>
<feature type="domain" description="Peptidase S1" evidence="3">
    <location>
        <begin position="23"/>
        <end position="342"/>
    </location>
</feature>
<dbReference type="InterPro" id="IPR020008">
    <property type="entry name" value="GlyGly_CTERM"/>
</dbReference>
<gene>
    <name evidence="4" type="ORF">QWJ08_21255</name>
</gene>
<dbReference type="RefSeq" id="WP_289964049.1">
    <property type="nucleotide sequence ID" value="NZ_JAUEOZ010000003.1"/>
</dbReference>
<dbReference type="EMBL" id="JAUEOZ010000003">
    <property type="protein sequence ID" value="MDN2483885.1"/>
    <property type="molecule type" value="Genomic_DNA"/>
</dbReference>
<dbReference type="InterPro" id="IPR001254">
    <property type="entry name" value="Trypsin_dom"/>
</dbReference>
<dbReference type="EC" id="3.4.21.-" evidence="4"/>
<evidence type="ECO:0000259" key="3">
    <source>
        <dbReference type="PROSITE" id="PS50240"/>
    </source>
</evidence>
<feature type="region of interest" description="Disordered" evidence="2">
    <location>
        <begin position="432"/>
        <end position="452"/>
    </location>
</feature>
<organism evidence="4 5">
    <name type="scientific">Vibrio agarivorans</name>
    <dbReference type="NCBI Taxonomy" id="153622"/>
    <lineage>
        <taxon>Bacteria</taxon>
        <taxon>Pseudomonadati</taxon>
        <taxon>Pseudomonadota</taxon>
        <taxon>Gammaproteobacteria</taxon>
        <taxon>Vibrionales</taxon>
        <taxon>Vibrionaceae</taxon>
        <taxon>Vibrio</taxon>
    </lineage>
</organism>
<evidence type="ECO:0000256" key="2">
    <source>
        <dbReference type="SAM" id="MobiDB-lite"/>
    </source>
</evidence>
<comment type="caution">
    <text evidence="4">The sequence shown here is derived from an EMBL/GenBank/DDBJ whole genome shotgun (WGS) entry which is preliminary data.</text>
</comment>
<dbReference type="Proteomes" id="UP001169719">
    <property type="component" value="Unassembled WGS sequence"/>
</dbReference>
<dbReference type="InterPro" id="IPR050430">
    <property type="entry name" value="Peptidase_S1"/>
</dbReference>
<keyword evidence="5" id="KW-1185">Reference proteome</keyword>
<proteinExistence type="predicted"/>
<dbReference type="InterPro" id="IPR043504">
    <property type="entry name" value="Peptidase_S1_PA_chymotrypsin"/>
</dbReference>
<sequence>MNKLNMPLLALTAIAVTQPVMAVSYGTPMTQEEYKDYWVHLVHHTEDRGNEYCGAQFITPTWLVTARHCTPYWDTADWGKDDPSENGAPMELSIYQGLEGRFDGDNLEFKGTGAVYTLSADELQSLAHDFWIPAVERLTEYSEQGYSDDPVNRVRSDIALINLNQPINYNSTLTLGKYNTTNSNAEVEIENPMDFLKFYEGFKLQKGDIVEFSGWGLNESNQWVQTMHTIEIPLSANLSDTYCMLNTYGEETNSFECTHENAEKWEEYEGDKTVYYRLSASDTIVFQEDENLTQVRSGDSGTGLIINDTLVGVVHAAGSMSQKTSTFQVVDYHLDWILETVNQVTAPAHALFGTGSVSEYSFSVQNLTPMPEAVDPYLVSDVLELTHDCPQVLEPMQSCSITISGEGFDTETLANEIVINQDTVTMLSVIEPEEPTDPVDPPETPEDGDSDGGSIGFFGLLGMLALAIRRRK</sequence>
<name>A0ABT7Y7B0_9VIBR</name>
<dbReference type="PANTHER" id="PTHR24276">
    <property type="entry name" value="POLYSERASE-RELATED"/>
    <property type="match status" value="1"/>
</dbReference>
<keyword evidence="4" id="KW-0378">Hydrolase</keyword>
<dbReference type="InterPro" id="IPR009003">
    <property type="entry name" value="Peptidase_S1_PA"/>
</dbReference>
<dbReference type="PANTHER" id="PTHR24276:SF98">
    <property type="entry name" value="FI18310P1-RELATED"/>
    <property type="match status" value="1"/>
</dbReference>
<evidence type="ECO:0000256" key="1">
    <source>
        <dbReference type="ARBA" id="ARBA00023157"/>
    </source>
</evidence>
<evidence type="ECO:0000313" key="4">
    <source>
        <dbReference type="EMBL" id="MDN2483885.1"/>
    </source>
</evidence>
<accession>A0ABT7Y7B0</accession>